<protein>
    <recommendedName>
        <fullName evidence="5">DUF4190 domain-containing protein</fullName>
    </recommendedName>
</protein>
<keyword evidence="2" id="KW-0472">Membrane</keyword>
<dbReference type="RefSeq" id="WP_344491133.1">
    <property type="nucleotide sequence ID" value="NZ_BAAAUD010000012.1"/>
</dbReference>
<comment type="caution">
    <text evidence="3">The sequence shown here is derived from an EMBL/GenBank/DDBJ whole genome shotgun (WGS) entry which is preliminary data.</text>
</comment>
<evidence type="ECO:0000256" key="2">
    <source>
        <dbReference type="SAM" id="Phobius"/>
    </source>
</evidence>
<feature type="region of interest" description="Disordered" evidence="1">
    <location>
        <begin position="1"/>
        <end position="20"/>
    </location>
</feature>
<dbReference type="EMBL" id="BAAAUD010000012">
    <property type="protein sequence ID" value="GAA2927282.1"/>
    <property type="molecule type" value="Genomic_DNA"/>
</dbReference>
<feature type="transmembrane region" description="Helical" evidence="2">
    <location>
        <begin position="78"/>
        <end position="102"/>
    </location>
</feature>
<feature type="compositionally biased region" description="Polar residues" evidence="1">
    <location>
        <begin position="1"/>
        <end position="18"/>
    </location>
</feature>
<dbReference type="Proteomes" id="UP001500403">
    <property type="component" value="Unassembled WGS sequence"/>
</dbReference>
<keyword evidence="2" id="KW-0812">Transmembrane</keyword>
<reference evidence="3 4" key="1">
    <citation type="journal article" date="2019" name="Int. J. Syst. Evol. Microbiol.">
        <title>The Global Catalogue of Microorganisms (GCM) 10K type strain sequencing project: providing services to taxonomists for standard genome sequencing and annotation.</title>
        <authorList>
            <consortium name="The Broad Institute Genomics Platform"/>
            <consortium name="The Broad Institute Genome Sequencing Center for Infectious Disease"/>
            <person name="Wu L."/>
            <person name="Ma J."/>
        </authorList>
    </citation>
    <scope>NUCLEOTIDE SEQUENCE [LARGE SCALE GENOMIC DNA]</scope>
    <source>
        <strain evidence="3 4">JCM 9088</strain>
    </source>
</reference>
<gene>
    <name evidence="3" type="ORF">GCM10010446_09660</name>
</gene>
<evidence type="ECO:0000256" key="1">
    <source>
        <dbReference type="SAM" id="MobiDB-lite"/>
    </source>
</evidence>
<evidence type="ECO:0000313" key="4">
    <source>
        <dbReference type="Proteomes" id="UP001500403"/>
    </source>
</evidence>
<keyword evidence="4" id="KW-1185">Reference proteome</keyword>
<evidence type="ECO:0000313" key="3">
    <source>
        <dbReference type="EMBL" id="GAA2927282.1"/>
    </source>
</evidence>
<proteinExistence type="predicted"/>
<keyword evidence="2" id="KW-1133">Transmembrane helix</keyword>
<accession>A0ABN3WVP3</accession>
<feature type="transmembrane region" description="Helical" evidence="2">
    <location>
        <begin position="27"/>
        <end position="58"/>
    </location>
</feature>
<sequence length="136" mass="14200">MSFSHPPQTPDNHAQTPDTGVKRGNGLAITALVLGVAAILLFWTVFGGIVLGLLAVVFGILGARKARGGRATHGKMSVVGAVLGALGLIASVVIIAVGASILNSDEFKDFDDCVRHATTQSEREACEKDFDQDIND</sequence>
<name>A0ABN3WVP3_9ACTN</name>
<evidence type="ECO:0008006" key="5">
    <source>
        <dbReference type="Google" id="ProtNLM"/>
    </source>
</evidence>
<organism evidence="3 4">
    <name type="scientific">Streptomyces enissocaesilis</name>
    <dbReference type="NCBI Taxonomy" id="332589"/>
    <lineage>
        <taxon>Bacteria</taxon>
        <taxon>Bacillati</taxon>
        <taxon>Actinomycetota</taxon>
        <taxon>Actinomycetes</taxon>
        <taxon>Kitasatosporales</taxon>
        <taxon>Streptomycetaceae</taxon>
        <taxon>Streptomyces</taxon>
        <taxon>Streptomyces rochei group</taxon>
    </lineage>
</organism>